<dbReference type="AlphaFoldDB" id="A0A4U0MUD4"/>
<protein>
    <submittedName>
        <fullName evidence="9">Serine/threonine protein kinase</fullName>
    </submittedName>
</protein>
<dbReference type="InterPro" id="IPR000719">
    <property type="entry name" value="Prot_kinase_dom"/>
</dbReference>
<keyword evidence="7" id="KW-0812">Transmembrane</keyword>
<evidence type="ECO:0000256" key="4">
    <source>
        <dbReference type="ARBA" id="ARBA00022840"/>
    </source>
</evidence>
<dbReference type="Gene3D" id="3.30.200.20">
    <property type="entry name" value="Phosphorylase Kinase, domain 1"/>
    <property type="match status" value="1"/>
</dbReference>
<keyword evidence="2 5" id="KW-0547">Nucleotide-binding</keyword>
<evidence type="ECO:0000256" key="2">
    <source>
        <dbReference type="ARBA" id="ARBA00022741"/>
    </source>
</evidence>
<dbReference type="Gene3D" id="1.10.510.10">
    <property type="entry name" value="Transferase(Phosphotransferase) domain 1"/>
    <property type="match status" value="1"/>
</dbReference>
<dbReference type="Pfam" id="PF00069">
    <property type="entry name" value="Pkinase"/>
    <property type="match status" value="1"/>
</dbReference>
<evidence type="ECO:0000259" key="8">
    <source>
        <dbReference type="PROSITE" id="PS50011"/>
    </source>
</evidence>
<feature type="binding site" evidence="5">
    <location>
        <position position="69"/>
    </location>
    <ligand>
        <name>ATP</name>
        <dbReference type="ChEBI" id="CHEBI:30616"/>
    </ligand>
</feature>
<feature type="compositionally biased region" description="Low complexity" evidence="6">
    <location>
        <begin position="323"/>
        <end position="333"/>
    </location>
</feature>
<evidence type="ECO:0000313" key="9">
    <source>
        <dbReference type="EMBL" id="TJZ44641.1"/>
    </source>
</evidence>
<feature type="region of interest" description="Disordered" evidence="6">
    <location>
        <begin position="429"/>
        <end position="458"/>
    </location>
</feature>
<evidence type="ECO:0000256" key="6">
    <source>
        <dbReference type="SAM" id="MobiDB-lite"/>
    </source>
</evidence>
<keyword evidence="7" id="KW-1133">Transmembrane helix</keyword>
<feature type="transmembrane region" description="Helical" evidence="7">
    <location>
        <begin position="409"/>
        <end position="428"/>
    </location>
</feature>
<keyword evidence="10" id="KW-1185">Reference proteome</keyword>
<dbReference type="OrthoDB" id="9762169at2"/>
<name>A0A4U0MUD4_9ACTN</name>
<dbReference type="PANTHER" id="PTHR43289:SF34">
    <property type="entry name" value="SERINE_THREONINE-PROTEIN KINASE YBDM-RELATED"/>
    <property type="match status" value="1"/>
</dbReference>
<keyword evidence="3 9" id="KW-0418">Kinase</keyword>
<dbReference type="PROSITE" id="PS00107">
    <property type="entry name" value="PROTEIN_KINASE_ATP"/>
    <property type="match status" value="1"/>
</dbReference>
<accession>A0A4U0MUD4</accession>
<organism evidence="9 10">
    <name type="scientific">Streptomyces piniterrae</name>
    <dbReference type="NCBI Taxonomy" id="2571125"/>
    <lineage>
        <taxon>Bacteria</taxon>
        <taxon>Bacillati</taxon>
        <taxon>Actinomycetota</taxon>
        <taxon>Actinomycetes</taxon>
        <taxon>Kitasatosporales</taxon>
        <taxon>Streptomycetaceae</taxon>
        <taxon>Streptomyces</taxon>
    </lineage>
</organism>
<dbReference type="GO" id="GO:0005524">
    <property type="term" value="F:ATP binding"/>
    <property type="evidence" value="ECO:0007669"/>
    <property type="project" value="UniProtKB-UniRule"/>
</dbReference>
<dbReference type="GO" id="GO:0004674">
    <property type="term" value="F:protein serine/threonine kinase activity"/>
    <property type="evidence" value="ECO:0007669"/>
    <property type="project" value="UniProtKB-KW"/>
</dbReference>
<evidence type="ECO:0000313" key="10">
    <source>
        <dbReference type="Proteomes" id="UP000308697"/>
    </source>
</evidence>
<evidence type="ECO:0000256" key="5">
    <source>
        <dbReference type="PROSITE-ProRule" id="PRU10141"/>
    </source>
</evidence>
<feature type="compositionally biased region" description="Low complexity" evidence="6">
    <location>
        <begin position="444"/>
        <end position="458"/>
    </location>
</feature>
<evidence type="ECO:0000256" key="1">
    <source>
        <dbReference type="ARBA" id="ARBA00022679"/>
    </source>
</evidence>
<comment type="caution">
    <text evidence="9">The sequence shown here is derived from an EMBL/GenBank/DDBJ whole genome shotgun (WGS) entry which is preliminary data.</text>
</comment>
<dbReference type="InterPro" id="IPR011009">
    <property type="entry name" value="Kinase-like_dom_sf"/>
</dbReference>
<feature type="region of interest" description="Disordered" evidence="6">
    <location>
        <begin position="314"/>
        <end position="404"/>
    </location>
</feature>
<reference evidence="9 10" key="1">
    <citation type="submission" date="2019-04" db="EMBL/GenBank/DDBJ databases">
        <title>Streptomyces piniterrae sp. nov., a heliquinomycin-producing actinomycete isolated from rhizosphere soil of Pinus yunnanensis.</title>
        <authorList>
            <person name="Zhuang X."/>
            <person name="Zhao J."/>
        </authorList>
    </citation>
    <scope>NUCLEOTIDE SEQUENCE [LARGE SCALE GENOMIC DNA]</scope>
    <source>
        <strain evidence="10">jys28</strain>
    </source>
</reference>
<keyword evidence="4 5" id="KW-0067">ATP-binding</keyword>
<dbReference type="PROSITE" id="PS00108">
    <property type="entry name" value="PROTEIN_KINASE_ST"/>
    <property type="match status" value="1"/>
</dbReference>
<dbReference type="PANTHER" id="PTHR43289">
    <property type="entry name" value="MITOGEN-ACTIVATED PROTEIN KINASE KINASE KINASE 20-RELATED"/>
    <property type="match status" value="1"/>
</dbReference>
<keyword evidence="1" id="KW-0808">Transferase</keyword>
<keyword evidence="9" id="KW-0723">Serine/threonine-protein kinase</keyword>
<feature type="domain" description="Protein kinase" evidence="8">
    <location>
        <begin position="41"/>
        <end position="307"/>
    </location>
</feature>
<dbReference type="SMART" id="SM00220">
    <property type="entry name" value="S_TKc"/>
    <property type="match status" value="1"/>
</dbReference>
<dbReference type="CDD" id="cd14014">
    <property type="entry name" value="STKc_PknB_like"/>
    <property type="match status" value="1"/>
</dbReference>
<dbReference type="InterPro" id="IPR008271">
    <property type="entry name" value="Ser/Thr_kinase_AS"/>
</dbReference>
<dbReference type="EMBL" id="SUMB01000012">
    <property type="protein sequence ID" value="TJZ44641.1"/>
    <property type="molecule type" value="Genomic_DNA"/>
</dbReference>
<dbReference type="SUPFAM" id="SSF56112">
    <property type="entry name" value="Protein kinase-like (PK-like)"/>
    <property type="match status" value="1"/>
</dbReference>
<keyword evidence="7" id="KW-0472">Membrane</keyword>
<dbReference type="Proteomes" id="UP000308697">
    <property type="component" value="Unassembled WGS sequence"/>
</dbReference>
<sequence>MYTPVCSIVPNNDHRGGAVTRAEDSLLDPLGPEDPQEISGYRLLAKVGEGGMGAVYLSRTRGNQPVALKVIRREFAQDSDFRARFEREVLAASRVSGYHIVPVLDHDVDGKQPWIATSYIPGLALDDALSRFGPLPLAVTFQLIGCTAQALSAVHAASVIHRDLKPSNILLSSNGPWVIDFGIARATDATQLTQTGGFIGTPQYMSPEHALGKTVTPATDIFALGLIAAVVATGRHPYGDGAGISIAATIANTDQRPPDLSGYPQPLREMLAGCLTADPLQRPEPGALANWCEQASGRARRDFSSWLPAPLTKEITGREQASRRPPQASSPPVVGAPGTAADHAPARPAAAPPAYAPTQASAEAPPAAPTPAYAAPTQATAPTTPTPGSGPADSKTAGSGPSFRRRRRLMIGGAVVATAVAGMVIAMAPGSGDSATTKSKDRVGSAPSPGAKAPAQAGYRPAFEGKPISLRYPSTSAGFTSVDLDVPAQDENGGQGRQIAGQDTELRQWPTEIQFRTTFGKSLGVTPQECSHAAKSKPMPGNLVGAQLGGADAISQGDLLCTVTSKGNLALLKITDVVKDRDAASREGGAWGGITGYAGEVTLWKPVAE</sequence>
<dbReference type="PROSITE" id="PS50011">
    <property type="entry name" value="PROTEIN_KINASE_DOM"/>
    <property type="match status" value="1"/>
</dbReference>
<feature type="compositionally biased region" description="Low complexity" evidence="6">
    <location>
        <begin position="356"/>
        <end position="392"/>
    </location>
</feature>
<proteinExistence type="predicted"/>
<gene>
    <name evidence="9" type="ORF">FCH28_30525</name>
</gene>
<feature type="compositionally biased region" description="Low complexity" evidence="6">
    <location>
        <begin position="340"/>
        <end position="349"/>
    </location>
</feature>
<evidence type="ECO:0000256" key="7">
    <source>
        <dbReference type="SAM" id="Phobius"/>
    </source>
</evidence>
<evidence type="ECO:0000256" key="3">
    <source>
        <dbReference type="ARBA" id="ARBA00022777"/>
    </source>
</evidence>
<dbReference type="InterPro" id="IPR017441">
    <property type="entry name" value="Protein_kinase_ATP_BS"/>
</dbReference>